<dbReference type="PANTHER" id="PTHR35936:SF19">
    <property type="entry name" value="AMINO-ACID-BINDING PROTEIN YXEM-RELATED"/>
    <property type="match status" value="1"/>
</dbReference>
<dbReference type="SMART" id="SM00062">
    <property type="entry name" value="PBPb"/>
    <property type="match status" value="1"/>
</dbReference>
<gene>
    <name evidence="5" type="ORF">GCM10022215_30290</name>
</gene>
<feature type="domain" description="Solute-binding protein family 3/N-terminal" evidence="3">
    <location>
        <begin position="88"/>
        <end position="317"/>
    </location>
</feature>
<dbReference type="SMART" id="SM00079">
    <property type="entry name" value="PBPe"/>
    <property type="match status" value="1"/>
</dbReference>
<evidence type="ECO:0000256" key="1">
    <source>
        <dbReference type="ARBA" id="ARBA00022729"/>
    </source>
</evidence>
<evidence type="ECO:0000313" key="5">
    <source>
        <dbReference type="EMBL" id="GAA4123536.1"/>
    </source>
</evidence>
<dbReference type="CDD" id="cd13530">
    <property type="entry name" value="PBP2_peptides_like"/>
    <property type="match status" value="1"/>
</dbReference>
<dbReference type="EMBL" id="BAAAZH010000024">
    <property type="protein sequence ID" value="GAA4123536.1"/>
    <property type="molecule type" value="Genomic_DNA"/>
</dbReference>
<feature type="domain" description="Ionotropic glutamate receptor C-terminal" evidence="4">
    <location>
        <begin position="88"/>
        <end position="316"/>
    </location>
</feature>
<evidence type="ECO:0000259" key="3">
    <source>
        <dbReference type="SMART" id="SM00062"/>
    </source>
</evidence>
<dbReference type="Proteomes" id="UP001501495">
    <property type="component" value="Unassembled WGS sequence"/>
</dbReference>
<keyword evidence="6" id="KW-1185">Reference proteome</keyword>
<dbReference type="PANTHER" id="PTHR35936">
    <property type="entry name" value="MEMBRANE-BOUND LYTIC MUREIN TRANSGLYCOSYLASE F"/>
    <property type="match status" value="1"/>
</dbReference>
<evidence type="ECO:0008006" key="7">
    <source>
        <dbReference type="Google" id="ProtNLM"/>
    </source>
</evidence>
<evidence type="ECO:0000256" key="2">
    <source>
        <dbReference type="SAM" id="MobiDB-lite"/>
    </source>
</evidence>
<proteinExistence type="predicted"/>
<accession>A0ABP7XPT1</accession>
<dbReference type="SUPFAM" id="SSF53850">
    <property type="entry name" value="Periplasmic binding protein-like II"/>
    <property type="match status" value="1"/>
</dbReference>
<comment type="caution">
    <text evidence="5">The sequence shown here is derived from an EMBL/GenBank/DDBJ whole genome shotgun (WGS) entry which is preliminary data.</text>
</comment>
<feature type="region of interest" description="Disordered" evidence="2">
    <location>
        <begin position="50"/>
        <end position="74"/>
    </location>
</feature>
<evidence type="ECO:0000313" key="6">
    <source>
        <dbReference type="Proteomes" id="UP001501495"/>
    </source>
</evidence>
<keyword evidence="1" id="KW-0732">Signal</keyword>
<name>A0ABP7XPT1_9ACTN</name>
<evidence type="ECO:0000259" key="4">
    <source>
        <dbReference type="SMART" id="SM00079"/>
    </source>
</evidence>
<dbReference type="Gene3D" id="3.40.190.10">
    <property type="entry name" value="Periplasmic binding protein-like II"/>
    <property type="match status" value="2"/>
</dbReference>
<reference evidence="6" key="1">
    <citation type="journal article" date="2019" name="Int. J. Syst. Evol. Microbiol.">
        <title>The Global Catalogue of Microorganisms (GCM) 10K type strain sequencing project: providing services to taxonomists for standard genome sequencing and annotation.</title>
        <authorList>
            <consortium name="The Broad Institute Genomics Platform"/>
            <consortium name="The Broad Institute Genome Sequencing Center for Infectious Disease"/>
            <person name="Wu L."/>
            <person name="Ma J."/>
        </authorList>
    </citation>
    <scope>NUCLEOTIDE SEQUENCE [LARGE SCALE GENOMIC DNA]</scope>
    <source>
        <strain evidence="6">JCM 16703</strain>
    </source>
</reference>
<sequence length="324" mass="33637">MDGACQGAGVRPYDAAMSHLRTRTLRLTRSALIPAVAVLAIATACAPEADTASDAGASPTASTGEDDGTASADPAACAASADLKKPGVLTIGTDSPAYEPWFVDDDPTNGKGYESAVAYAVADKLGFSADQVEWTTVRFNTSYAPGAKKFDFDINQISITPQRAEKVDFSSGYYSAAQAVIALKDGPAASVTTVDGLKGLKLGAQTGTTSLTAIRDVIAPDQDPAVFQDTNAAKQALLNGQVDAILADLPTAFYITAVEIPKASIIGQFQPETGQQEEFGLLLQKNSTLTPCVDAALAELTSDGTLAELQQKWLSDVVSVPVLQ</sequence>
<dbReference type="InterPro" id="IPR001638">
    <property type="entry name" value="Solute-binding_3/MltF_N"/>
</dbReference>
<dbReference type="InterPro" id="IPR001320">
    <property type="entry name" value="Iontro_rcpt_C"/>
</dbReference>
<dbReference type="Pfam" id="PF00497">
    <property type="entry name" value="SBP_bac_3"/>
    <property type="match status" value="1"/>
</dbReference>
<protein>
    <recommendedName>
        <fullName evidence="7">Amino acid ABC transporter substrate-binding protein</fullName>
    </recommendedName>
</protein>
<organism evidence="5 6">
    <name type="scientific">Nocardioides fonticola</name>
    <dbReference type="NCBI Taxonomy" id="450363"/>
    <lineage>
        <taxon>Bacteria</taxon>
        <taxon>Bacillati</taxon>
        <taxon>Actinomycetota</taxon>
        <taxon>Actinomycetes</taxon>
        <taxon>Propionibacteriales</taxon>
        <taxon>Nocardioidaceae</taxon>
        <taxon>Nocardioides</taxon>
    </lineage>
</organism>